<keyword evidence="2 11" id="KW-0813">Transport</keyword>
<organism evidence="14 15">
    <name type="scientific">Alkalicaulis satelles</name>
    <dbReference type="NCBI Taxonomy" id="2609175"/>
    <lineage>
        <taxon>Bacteria</taxon>
        <taxon>Pseudomonadati</taxon>
        <taxon>Pseudomonadota</taxon>
        <taxon>Alphaproteobacteria</taxon>
        <taxon>Maricaulales</taxon>
        <taxon>Maricaulaceae</taxon>
        <taxon>Alkalicaulis</taxon>
    </lineage>
</organism>
<evidence type="ECO:0000313" key="14">
    <source>
        <dbReference type="EMBL" id="KAA5804496.1"/>
    </source>
</evidence>
<evidence type="ECO:0000256" key="4">
    <source>
        <dbReference type="ARBA" id="ARBA00022496"/>
    </source>
</evidence>
<evidence type="ECO:0000256" key="7">
    <source>
        <dbReference type="ARBA" id="ARBA00023065"/>
    </source>
</evidence>
<keyword evidence="4" id="KW-0410">Iron transport</keyword>
<evidence type="ECO:0000256" key="8">
    <source>
        <dbReference type="ARBA" id="ARBA00023077"/>
    </source>
</evidence>
<feature type="signal peptide" evidence="12">
    <location>
        <begin position="1"/>
        <end position="26"/>
    </location>
</feature>
<keyword evidence="12" id="KW-0732">Signal</keyword>
<dbReference type="PANTHER" id="PTHR32552:SF81">
    <property type="entry name" value="TONB-DEPENDENT OUTER MEMBRANE RECEPTOR"/>
    <property type="match status" value="1"/>
</dbReference>
<dbReference type="EMBL" id="VWOJ01000001">
    <property type="protein sequence ID" value="KAA5804496.1"/>
    <property type="molecule type" value="Genomic_DNA"/>
</dbReference>
<keyword evidence="8" id="KW-0798">TonB box</keyword>
<proteinExistence type="inferred from homology"/>
<keyword evidence="7" id="KW-0406">Ion transport</keyword>
<keyword evidence="10 11" id="KW-0998">Cell outer membrane</keyword>
<dbReference type="Proteomes" id="UP000325122">
    <property type="component" value="Unassembled WGS sequence"/>
</dbReference>
<evidence type="ECO:0000313" key="15">
    <source>
        <dbReference type="Proteomes" id="UP000325122"/>
    </source>
</evidence>
<dbReference type="Pfam" id="PF07715">
    <property type="entry name" value="Plug"/>
    <property type="match status" value="1"/>
</dbReference>
<dbReference type="AlphaFoldDB" id="A0A5M6ZI35"/>
<evidence type="ECO:0000256" key="10">
    <source>
        <dbReference type="ARBA" id="ARBA00023237"/>
    </source>
</evidence>
<evidence type="ECO:0000256" key="11">
    <source>
        <dbReference type="PROSITE-ProRule" id="PRU01360"/>
    </source>
</evidence>
<dbReference type="InterPro" id="IPR012910">
    <property type="entry name" value="Plug_dom"/>
</dbReference>
<comment type="caution">
    <text evidence="14">The sequence shown here is derived from an EMBL/GenBank/DDBJ whole genome shotgun (WGS) entry which is preliminary data.</text>
</comment>
<evidence type="ECO:0000256" key="12">
    <source>
        <dbReference type="SAM" id="SignalP"/>
    </source>
</evidence>
<sequence>MARLFRTVLMASAAAPAFAFASAAYAQEDEAAAPRGVDRVIVTAQRREADSQDVPIALTALGAGDLDRQAVEEITDLRFTAPNVNIQKNTGVANAAQVYIRGVGQDESSLFAEVGVGIYLDGVYLGKQNGTTIDLVDLERVEVLRGPQGTYYGRNTNGGAIRFISRRPELTGTRGVLDVAAGTGSRFDVRASWSSPVVEGESGFKIDIFSRNKGSDFNLLNNPAPTAGPFTYTPQDTVNNVERYGVRGSFLWEPSAQDLSVYLIADWTIDNSGAFVPTPIQRQADGSVTEPFGRRAGEMSIAPFHEFRGGGLSGEVKFGTALGEITSITA</sequence>
<evidence type="ECO:0000256" key="3">
    <source>
        <dbReference type="ARBA" id="ARBA00022452"/>
    </source>
</evidence>
<feature type="domain" description="TonB-dependent receptor plug" evidence="13">
    <location>
        <begin position="51"/>
        <end position="160"/>
    </location>
</feature>
<feature type="chain" id="PRO_5024423600" evidence="12">
    <location>
        <begin position="27"/>
        <end position="330"/>
    </location>
</feature>
<evidence type="ECO:0000259" key="13">
    <source>
        <dbReference type="Pfam" id="PF07715"/>
    </source>
</evidence>
<gene>
    <name evidence="14" type="ORF">F1654_00345</name>
</gene>
<keyword evidence="15" id="KW-1185">Reference proteome</keyword>
<dbReference type="GO" id="GO:0009279">
    <property type="term" value="C:cell outer membrane"/>
    <property type="evidence" value="ECO:0007669"/>
    <property type="project" value="UniProtKB-SubCell"/>
</dbReference>
<comment type="similarity">
    <text evidence="11">Belongs to the TonB-dependent receptor family.</text>
</comment>
<dbReference type="PANTHER" id="PTHR32552">
    <property type="entry name" value="FERRICHROME IRON RECEPTOR-RELATED"/>
    <property type="match status" value="1"/>
</dbReference>
<dbReference type="PROSITE" id="PS52016">
    <property type="entry name" value="TONB_DEPENDENT_REC_3"/>
    <property type="match status" value="1"/>
</dbReference>
<evidence type="ECO:0000256" key="9">
    <source>
        <dbReference type="ARBA" id="ARBA00023136"/>
    </source>
</evidence>
<evidence type="ECO:0000256" key="5">
    <source>
        <dbReference type="ARBA" id="ARBA00022692"/>
    </source>
</evidence>
<dbReference type="GO" id="GO:0006826">
    <property type="term" value="P:iron ion transport"/>
    <property type="evidence" value="ECO:0007669"/>
    <property type="project" value="UniProtKB-KW"/>
</dbReference>
<dbReference type="SUPFAM" id="SSF56935">
    <property type="entry name" value="Porins"/>
    <property type="match status" value="1"/>
</dbReference>
<name>A0A5M6ZI35_9PROT</name>
<comment type="subcellular location">
    <subcellularLocation>
        <location evidence="1 11">Cell outer membrane</location>
        <topology evidence="1 11">Multi-pass membrane protein</topology>
    </subcellularLocation>
</comment>
<evidence type="ECO:0000256" key="1">
    <source>
        <dbReference type="ARBA" id="ARBA00004571"/>
    </source>
</evidence>
<protein>
    <submittedName>
        <fullName evidence="14">TonB-dependent receptor</fullName>
    </submittedName>
</protein>
<reference evidence="14 15" key="1">
    <citation type="submission" date="2019-09" db="EMBL/GenBank/DDBJ databases">
        <authorList>
            <person name="Kevbrin V."/>
            <person name="Grouzdev D.S."/>
        </authorList>
    </citation>
    <scope>NUCLEOTIDE SEQUENCE [LARGE SCALE GENOMIC DNA]</scope>
    <source>
        <strain evidence="14 15">G-192</strain>
    </source>
</reference>
<accession>A0A5M6ZI35</accession>
<keyword evidence="14" id="KW-0675">Receptor</keyword>
<evidence type="ECO:0000256" key="6">
    <source>
        <dbReference type="ARBA" id="ARBA00023004"/>
    </source>
</evidence>
<keyword evidence="3 11" id="KW-1134">Transmembrane beta strand</keyword>
<keyword evidence="6" id="KW-0408">Iron</keyword>
<dbReference type="InterPro" id="IPR039426">
    <property type="entry name" value="TonB-dep_rcpt-like"/>
</dbReference>
<keyword evidence="9 11" id="KW-0472">Membrane</keyword>
<dbReference type="InterPro" id="IPR036942">
    <property type="entry name" value="Beta-barrel_TonB_sf"/>
</dbReference>
<keyword evidence="5 11" id="KW-0812">Transmembrane</keyword>
<dbReference type="RefSeq" id="WP_150021527.1">
    <property type="nucleotide sequence ID" value="NZ_VWOJ01000001.1"/>
</dbReference>
<evidence type="ECO:0000256" key="2">
    <source>
        <dbReference type="ARBA" id="ARBA00022448"/>
    </source>
</evidence>
<dbReference type="Gene3D" id="2.40.170.20">
    <property type="entry name" value="TonB-dependent receptor, beta-barrel domain"/>
    <property type="match status" value="1"/>
</dbReference>